<keyword evidence="12 13" id="KW-1015">Disulfide bond</keyword>
<evidence type="ECO:0000256" key="9">
    <source>
        <dbReference type="ARBA" id="ARBA00022723"/>
    </source>
</evidence>
<keyword evidence="11 13" id="KW-0411">Iron-sulfur</keyword>
<dbReference type="InterPro" id="IPR040072">
    <property type="entry name" value="Methyltransferase_A"/>
</dbReference>
<dbReference type="PROSITE" id="PS51918">
    <property type="entry name" value="RADICAL_SAM"/>
    <property type="match status" value="1"/>
</dbReference>
<dbReference type="GO" id="GO:0070040">
    <property type="term" value="F:rRNA (adenine(2503)-C2-)-methyltransferase activity"/>
    <property type="evidence" value="ECO:0007669"/>
    <property type="project" value="UniProtKB-UniRule"/>
</dbReference>
<dbReference type="PANTHER" id="PTHR30544:SF5">
    <property type="entry name" value="RADICAL SAM CORE DOMAIN-CONTAINING PROTEIN"/>
    <property type="match status" value="1"/>
</dbReference>
<comment type="similarity">
    <text evidence="13">Belongs to the radical SAM superfamily. RlmN family.</text>
</comment>
<dbReference type="Gene3D" id="3.20.20.70">
    <property type="entry name" value="Aldolase class I"/>
    <property type="match status" value="1"/>
</dbReference>
<dbReference type="GO" id="GO:0005737">
    <property type="term" value="C:cytoplasm"/>
    <property type="evidence" value="ECO:0007669"/>
    <property type="project" value="UniProtKB-SubCell"/>
</dbReference>
<comment type="caution">
    <text evidence="13">Lacks conserved residue(s) required for the propagation of feature annotation.</text>
</comment>
<reference evidence="15 16" key="1">
    <citation type="submission" date="2013-08" db="EMBL/GenBank/DDBJ databases">
        <authorList>
            <person name="Weinstock G."/>
            <person name="Sodergren E."/>
            <person name="Wylie T."/>
            <person name="Fulton L."/>
            <person name="Fulton R."/>
            <person name="Fronick C."/>
            <person name="O'Laughlin M."/>
            <person name="Godfrey J."/>
            <person name="Miner T."/>
            <person name="Herter B."/>
            <person name="Appelbaum E."/>
            <person name="Cordes M."/>
            <person name="Lek S."/>
            <person name="Wollam A."/>
            <person name="Pepin K.H."/>
            <person name="Palsikar V.B."/>
            <person name="Mitreva M."/>
            <person name="Wilson R.K."/>
        </authorList>
    </citation>
    <scope>NUCLEOTIDE SEQUENCE [LARGE SCALE GENOMIC DNA]</scope>
    <source>
        <strain evidence="15 16">ATCC 700627</strain>
    </source>
</reference>
<dbReference type="Proteomes" id="UP000016637">
    <property type="component" value="Unassembled WGS sequence"/>
</dbReference>
<evidence type="ECO:0000256" key="13">
    <source>
        <dbReference type="HAMAP-Rule" id="MF_01849"/>
    </source>
</evidence>
<feature type="binding site" evidence="13">
    <location>
        <position position="136"/>
    </location>
    <ligand>
        <name>[4Fe-4S] cluster</name>
        <dbReference type="ChEBI" id="CHEBI:49883"/>
        <note>4Fe-4S-S-AdoMet</note>
    </ligand>
</feature>
<dbReference type="HOGENOM" id="CLU_029101_0_1_9"/>
<evidence type="ECO:0000313" key="15">
    <source>
        <dbReference type="EMBL" id="ERK59545.1"/>
    </source>
</evidence>
<evidence type="ECO:0000256" key="1">
    <source>
        <dbReference type="ARBA" id="ARBA00004496"/>
    </source>
</evidence>
<accession>U2Q9Q7</accession>
<dbReference type="SFLD" id="SFLDG01062">
    <property type="entry name" value="methyltransferase_(Class_A)"/>
    <property type="match status" value="1"/>
</dbReference>
<dbReference type="PANTHER" id="PTHR30544">
    <property type="entry name" value="23S RRNA METHYLTRANSFERASE"/>
    <property type="match status" value="1"/>
</dbReference>
<feature type="active site" description="Proton acceptor" evidence="13">
    <location>
        <position position="109"/>
    </location>
</feature>
<comment type="function">
    <text evidence="13">Specifically methylates position 2 of adenine 2503 in 23S rRNA and position 2 of adenine 37 in tRNAs.</text>
</comment>
<keyword evidence="9 13" id="KW-0479">Metal-binding</keyword>
<comment type="miscellaneous">
    <text evidence="13">Reaction proceeds by a ping-pong mechanism involving intermediate methylation of a conserved cysteine residue.</text>
</comment>
<dbReference type="Gene3D" id="1.10.150.530">
    <property type="match status" value="1"/>
</dbReference>
<comment type="subcellular location">
    <subcellularLocation>
        <location evidence="1 13">Cytoplasm</location>
    </subcellularLocation>
</comment>
<protein>
    <recommendedName>
        <fullName evidence="13">Probable dual-specificity RNA methyltransferase RlmN</fullName>
        <ecNumber evidence="13">2.1.1.192</ecNumber>
    </recommendedName>
    <alternativeName>
        <fullName evidence="13">23S rRNA (adenine(2503)-C(2))-methyltransferase</fullName>
    </alternativeName>
    <alternativeName>
        <fullName evidence="13">23S rRNA m2A2503 methyltransferase</fullName>
    </alternativeName>
    <alternativeName>
        <fullName evidence="13">Ribosomal RNA large subunit methyltransferase N</fullName>
    </alternativeName>
    <alternativeName>
        <fullName evidence="13">tRNA (adenine(37)-C(2))-methyltransferase</fullName>
    </alternativeName>
    <alternativeName>
        <fullName evidence="13">tRNA m2A37 methyltransferase</fullName>
    </alternativeName>
</protein>
<feature type="binding site" evidence="13">
    <location>
        <position position="129"/>
    </location>
    <ligand>
        <name>[4Fe-4S] cluster</name>
        <dbReference type="ChEBI" id="CHEBI:49883"/>
        <note>4Fe-4S-S-AdoMet</note>
    </ligand>
</feature>
<dbReference type="GO" id="GO:0030488">
    <property type="term" value="P:tRNA methylation"/>
    <property type="evidence" value="ECO:0007669"/>
    <property type="project" value="UniProtKB-UniRule"/>
</dbReference>
<evidence type="ECO:0000256" key="10">
    <source>
        <dbReference type="ARBA" id="ARBA00023004"/>
    </source>
</evidence>
<dbReference type="Pfam" id="PF21016">
    <property type="entry name" value="RlmN_N"/>
    <property type="match status" value="1"/>
</dbReference>
<dbReference type="SFLD" id="SFLDS00029">
    <property type="entry name" value="Radical_SAM"/>
    <property type="match status" value="1"/>
</dbReference>
<dbReference type="InterPro" id="IPR007197">
    <property type="entry name" value="rSAM"/>
</dbReference>
<feature type="binding site" evidence="13">
    <location>
        <position position="133"/>
    </location>
    <ligand>
        <name>[4Fe-4S] cluster</name>
        <dbReference type="ChEBI" id="CHEBI:49883"/>
        <note>4Fe-4S-S-AdoMet</note>
    </ligand>
</feature>
<dbReference type="GO" id="GO:0070475">
    <property type="term" value="P:rRNA base methylation"/>
    <property type="evidence" value="ECO:0007669"/>
    <property type="project" value="UniProtKB-UniRule"/>
</dbReference>
<feature type="active site" description="S-methylcysteine intermediate" evidence="13">
    <location>
        <position position="353"/>
    </location>
</feature>
<name>U2Q9Q7_9BACL</name>
<evidence type="ECO:0000256" key="2">
    <source>
        <dbReference type="ARBA" id="ARBA00022485"/>
    </source>
</evidence>
<dbReference type="AlphaFoldDB" id="U2Q9Q7"/>
<evidence type="ECO:0000256" key="5">
    <source>
        <dbReference type="ARBA" id="ARBA00022603"/>
    </source>
</evidence>
<evidence type="ECO:0000313" key="16">
    <source>
        <dbReference type="Proteomes" id="UP000016637"/>
    </source>
</evidence>
<dbReference type="PIRSF" id="PIRSF006004">
    <property type="entry name" value="CHP00048"/>
    <property type="match status" value="1"/>
</dbReference>
<sequence>MLISDFKGYKKSRWLKDFEKMSIYSLRLDQLEDYFLSIGEKKFRAKQVFDWLYKKRVTDFSLMKNLPKNLQEKLNEEFQITTLKTIIKQESTDGTMKFLFELQDKFTIESVLMKNKYGNSLCVTTQVGCRIGCTFCASTLGGLKRNLEAGEIVSQVLKVQKELDKRGERISSIVIMGIGEPFENYSEMMDFIKIINSNESFNIGARHITVSTSGIVPKIYDFANENIQINFAVSLHAPTNELRSKIMPVNRAYSIDKLMEALKYYQKTTNRRITFEYGLMGKVNAQKEHAEKLSKIIRELNCHVNLIPINYVPERNYVRTSKNDIFAFEKVLKKNKVNVTIRRTQGDDIDAACGQLRAKERKDEVEGGIPDATSIFV</sequence>
<dbReference type="eggNOG" id="COG0820">
    <property type="taxonomic scope" value="Bacteria"/>
</dbReference>
<evidence type="ECO:0000256" key="7">
    <source>
        <dbReference type="ARBA" id="ARBA00022691"/>
    </source>
</evidence>
<organism evidence="15 16">
    <name type="scientific">Gemella bergeri ATCC 700627</name>
    <dbReference type="NCBI Taxonomy" id="1321820"/>
    <lineage>
        <taxon>Bacteria</taxon>
        <taxon>Bacillati</taxon>
        <taxon>Bacillota</taxon>
        <taxon>Bacilli</taxon>
        <taxon>Bacillales</taxon>
        <taxon>Gemellaceae</taxon>
        <taxon>Gemella</taxon>
    </lineage>
</organism>
<feature type="binding site" evidence="13">
    <location>
        <position position="211"/>
    </location>
    <ligand>
        <name>S-adenosyl-L-methionine</name>
        <dbReference type="ChEBI" id="CHEBI:59789"/>
    </ligand>
</feature>
<dbReference type="CDD" id="cd01335">
    <property type="entry name" value="Radical_SAM"/>
    <property type="match status" value="1"/>
</dbReference>
<dbReference type="EC" id="2.1.1.192" evidence="13"/>
<evidence type="ECO:0000256" key="12">
    <source>
        <dbReference type="ARBA" id="ARBA00023157"/>
    </source>
</evidence>
<evidence type="ECO:0000256" key="3">
    <source>
        <dbReference type="ARBA" id="ARBA00022490"/>
    </source>
</evidence>
<keyword evidence="3 13" id="KW-0963">Cytoplasm</keyword>
<dbReference type="InterPro" id="IPR004383">
    <property type="entry name" value="rRNA_lsu_MTrfase_RlmN/Cfr"/>
</dbReference>
<comment type="catalytic activity">
    <reaction evidence="13">
        <text>adenosine(2503) in 23S rRNA + 2 reduced [2Fe-2S]-[ferredoxin] + 2 S-adenosyl-L-methionine = 2-methyladenosine(2503) in 23S rRNA + 5'-deoxyadenosine + L-methionine + 2 oxidized [2Fe-2S]-[ferredoxin] + S-adenosyl-L-homocysteine</text>
        <dbReference type="Rhea" id="RHEA:42916"/>
        <dbReference type="Rhea" id="RHEA-COMP:10000"/>
        <dbReference type="Rhea" id="RHEA-COMP:10001"/>
        <dbReference type="Rhea" id="RHEA-COMP:10152"/>
        <dbReference type="Rhea" id="RHEA-COMP:10282"/>
        <dbReference type="ChEBI" id="CHEBI:17319"/>
        <dbReference type="ChEBI" id="CHEBI:33737"/>
        <dbReference type="ChEBI" id="CHEBI:33738"/>
        <dbReference type="ChEBI" id="CHEBI:57844"/>
        <dbReference type="ChEBI" id="CHEBI:57856"/>
        <dbReference type="ChEBI" id="CHEBI:59789"/>
        <dbReference type="ChEBI" id="CHEBI:74411"/>
        <dbReference type="ChEBI" id="CHEBI:74497"/>
        <dbReference type="EC" id="2.1.1.192"/>
    </reaction>
</comment>
<dbReference type="InterPro" id="IPR027492">
    <property type="entry name" value="RNA_MTrfase_RlmN"/>
</dbReference>
<dbReference type="GO" id="GO:0019843">
    <property type="term" value="F:rRNA binding"/>
    <property type="evidence" value="ECO:0007669"/>
    <property type="project" value="UniProtKB-UniRule"/>
</dbReference>
<feature type="binding site" evidence="13">
    <location>
        <position position="310"/>
    </location>
    <ligand>
        <name>S-adenosyl-L-methionine</name>
        <dbReference type="ChEBI" id="CHEBI:59789"/>
    </ligand>
</feature>
<comment type="cofactor">
    <cofactor evidence="13">
        <name>[4Fe-4S] cluster</name>
        <dbReference type="ChEBI" id="CHEBI:49883"/>
    </cofactor>
    <text evidence="13">Binds 1 [4Fe-4S] cluster. The cluster is coordinated with 3 cysteines and an exchangeable S-adenosyl-L-methionine.</text>
</comment>
<keyword evidence="2 13" id="KW-0004">4Fe-4S</keyword>
<keyword evidence="10 13" id="KW-0408">Iron</keyword>
<dbReference type="NCBIfam" id="TIGR00048">
    <property type="entry name" value="rRNA_mod_RlmN"/>
    <property type="match status" value="1"/>
</dbReference>
<evidence type="ECO:0000259" key="14">
    <source>
        <dbReference type="PROSITE" id="PS51918"/>
    </source>
</evidence>
<keyword evidence="4 13" id="KW-0698">rRNA processing</keyword>
<dbReference type="SUPFAM" id="SSF102114">
    <property type="entry name" value="Radical SAM enzymes"/>
    <property type="match status" value="1"/>
</dbReference>
<dbReference type="SFLD" id="SFLDF00275">
    <property type="entry name" value="adenosine_C2_methyltransferase"/>
    <property type="match status" value="1"/>
</dbReference>
<proteinExistence type="inferred from homology"/>
<dbReference type="InterPro" id="IPR048641">
    <property type="entry name" value="RlmN_N"/>
</dbReference>
<dbReference type="PATRIC" id="fig|1321820.3.peg.479"/>
<gene>
    <name evidence="13" type="primary">rlmN</name>
    <name evidence="15" type="ORF">HMPREF1983_00488</name>
</gene>
<evidence type="ECO:0000256" key="11">
    <source>
        <dbReference type="ARBA" id="ARBA00023014"/>
    </source>
</evidence>
<dbReference type="Pfam" id="PF04055">
    <property type="entry name" value="Radical_SAM"/>
    <property type="match status" value="1"/>
</dbReference>
<keyword evidence="8 13" id="KW-0819">tRNA processing</keyword>
<keyword evidence="16" id="KW-1185">Reference proteome</keyword>
<dbReference type="GO" id="GO:0002935">
    <property type="term" value="F:tRNA (adenine(37)-C2)-methyltransferase activity"/>
    <property type="evidence" value="ECO:0007669"/>
    <property type="project" value="UniProtKB-UniRule"/>
</dbReference>
<evidence type="ECO:0000256" key="8">
    <source>
        <dbReference type="ARBA" id="ARBA00022694"/>
    </source>
</evidence>
<evidence type="ECO:0000256" key="4">
    <source>
        <dbReference type="ARBA" id="ARBA00022552"/>
    </source>
</evidence>
<evidence type="ECO:0000256" key="6">
    <source>
        <dbReference type="ARBA" id="ARBA00022679"/>
    </source>
</evidence>
<feature type="binding site" evidence="13">
    <location>
        <begin position="179"/>
        <end position="180"/>
    </location>
    <ligand>
        <name>S-adenosyl-L-methionine</name>
        <dbReference type="ChEBI" id="CHEBI:59789"/>
    </ligand>
</feature>
<feature type="binding site" evidence="13">
    <location>
        <begin position="234"/>
        <end position="236"/>
    </location>
    <ligand>
        <name>S-adenosyl-L-methionine</name>
        <dbReference type="ChEBI" id="CHEBI:59789"/>
    </ligand>
</feature>
<keyword evidence="6 13" id="KW-0808">Transferase</keyword>
<dbReference type="EMBL" id="AWVP01000025">
    <property type="protein sequence ID" value="ERK59545.1"/>
    <property type="molecule type" value="Genomic_DNA"/>
</dbReference>
<dbReference type="InterPro" id="IPR058240">
    <property type="entry name" value="rSAM_sf"/>
</dbReference>
<dbReference type="FunFam" id="3.20.20.70:FF:000014">
    <property type="entry name" value="Probable dual-specificity RNA methyltransferase RlmN"/>
    <property type="match status" value="1"/>
</dbReference>
<dbReference type="HAMAP" id="MF_01849">
    <property type="entry name" value="RNA_methyltr_RlmN"/>
    <property type="match status" value="1"/>
</dbReference>
<dbReference type="GO" id="GO:0000049">
    <property type="term" value="F:tRNA binding"/>
    <property type="evidence" value="ECO:0007669"/>
    <property type="project" value="UniProtKB-UniRule"/>
</dbReference>
<feature type="domain" description="Radical SAM core" evidence="14">
    <location>
        <begin position="115"/>
        <end position="347"/>
    </location>
</feature>
<comment type="caution">
    <text evidence="15">The sequence shown here is derived from an EMBL/GenBank/DDBJ whole genome shotgun (WGS) entry which is preliminary data.</text>
</comment>
<comment type="catalytic activity">
    <reaction evidence="13">
        <text>adenosine(37) in tRNA + 2 reduced [2Fe-2S]-[ferredoxin] + 2 S-adenosyl-L-methionine = 2-methyladenosine(37) in tRNA + 5'-deoxyadenosine + L-methionine + 2 oxidized [2Fe-2S]-[ferredoxin] + S-adenosyl-L-homocysteine</text>
        <dbReference type="Rhea" id="RHEA:43332"/>
        <dbReference type="Rhea" id="RHEA-COMP:10000"/>
        <dbReference type="Rhea" id="RHEA-COMP:10001"/>
        <dbReference type="Rhea" id="RHEA-COMP:10162"/>
        <dbReference type="Rhea" id="RHEA-COMP:10485"/>
        <dbReference type="ChEBI" id="CHEBI:17319"/>
        <dbReference type="ChEBI" id="CHEBI:33737"/>
        <dbReference type="ChEBI" id="CHEBI:33738"/>
        <dbReference type="ChEBI" id="CHEBI:57844"/>
        <dbReference type="ChEBI" id="CHEBI:57856"/>
        <dbReference type="ChEBI" id="CHEBI:59789"/>
        <dbReference type="ChEBI" id="CHEBI:74411"/>
        <dbReference type="ChEBI" id="CHEBI:74497"/>
        <dbReference type="EC" id="2.1.1.192"/>
    </reaction>
</comment>
<dbReference type="GO" id="GO:0051539">
    <property type="term" value="F:4 iron, 4 sulfur cluster binding"/>
    <property type="evidence" value="ECO:0007669"/>
    <property type="project" value="UniProtKB-UniRule"/>
</dbReference>
<dbReference type="RefSeq" id="WP_021752848.1">
    <property type="nucleotide sequence ID" value="NZ_KI271825.1"/>
</dbReference>
<keyword evidence="5 13" id="KW-0489">Methyltransferase</keyword>
<keyword evidence="7 13" id="KW-0949">S-adenosyl-L-methionine</keyword>
<dbReference type="InterPro" id="IPR013785">
    <property type="entry name" value="Aldolase_TIM"/>
</dbReference>
<dbReference type="GO" id="GO:0046872">
    <property type="term" value="F:metal ion binding"/>
    <property type="evidence" value="ECO:0007669"/>
    <property type="project" value="UniProtKB-KW"/>
</dbReference>